<reference evidence="9" key="2">
    <citation type="submission" date="2014-03" db="EMBL/GenBank/DDBJ databases">
        <title>The whipworm genome and dual-species transcriptomics of an intimate host-pathogen interaction.</title>
        <authorList>
            <person name="Foth B.J."/>
            <person name="Tsai I.J."/>
            <person name="Reid A.J."/>
            <person name="Bancroft A.J."/>
            <person name="Nichol S."/>
            <person name="Tracey A."/>
            <person name="Holroyd N."/>
            <person name="Cotton J.A."/>
            <person name="Stanley E.J."/>
            <person name="Zarowiecki M."/>
            <person name="Liu J.Z."/>
            <person name="Huckvale T."/>
            <person name="Cooper P.J."/>
            <person name="Grencis R.K."/>
            <person name="Berriman M."/>
        </authorList>
    </citation>
    <scope>NUCLEOTIDE SEQUENCE [LARGE SCALE GENOMIC DNA]</scope>
</reference>
<feature type="domain" description="EGF-like" evidence="8">
    <location>
        <begin position="369"/>
        <end position="405"/>
    </location>
</feature>
<keyword evidence="5" id="KW-0325">Glycoprotein</keyword>
<organism evidence="9 10">
    <name type="scientific">Trichuris trichiura</name>
    <name type="common">Whipworm</name>
    <name type="synonym">Trichocephalus trichiurus</name>
    <dbReference type="NCBI Taxonomy" id="36087"/>
    <lineage>
        <taxon>Eukaryota</taxon>
        <taxon>Metazoa</taxon>
        <taxon>Ecdysozoa</taxon>
        <taxon>Nematoda</taxon>
        <taxon>Enoplea</taxon>
        <taxon>Dorylaimia</taxon>
        <taxon>Trichinellida</taxon>
        <taxon>Trichuridae</taxon>
        <taxon>Trichuris</taxon>
    </lineage>
</organism>
<keyword evidence="4 6" id="KW-1015">Disulfide bond</keyword>
<proteinExistence type="predicted"/>
<evidence type="ECO:0000256" key="3">
    <source>
        <dbReference type="ARBA" id="ARBA00022737"/>
    </source>
</evidence>
<dbReference type="PROSITE" id="PS00010">
    <property type="entry name" value="ASX_HYDROXYL"/>
    <property type="match status" value="1"/>
</dbReference>
<dbReference type="OrthoDB" id="6130531at2759"/>
<feature type="disulfide bond" evidence="6">
    <location>
        <begin position="344"/>
        <end position="353"/>
    </location>
</feature>
<evidence type="ECO:0000256" key="5">
    <source>
        <dbReference type="ARBA" id="ARBA00023180"/>
    </source>
</evidence>
<dbReference type="InterPro" id="IPR000742">
    <property type="entry name" value="EGF"/>
</dbReference>
<evidence type="ECO:0000256" key="1">
    <source>
        <dbReference type="ARBA" id="ARBA00022536"/>
    </source>
</evidence>
<dbReference type="AlphaFoldDB" id="A0A077Z8B6"/>
<dbReference type="PROSITE" id="PS50026">
    <property type="entry name" value="EGF_3"/>
    <property type="match status" value="2"/>
</dbReference>
<dbReference type="CDD" id="cd00054">
    <property type="entry name" value="EGF_CA"/>
    <property type="match status" value="2"/>
</dbReference>
<evidence type="ECO:0000313" key="9">
    <source>
        <dbReference type="EMBL" id="CDW56009.1"/>
    </source>
</evidence>
<dbReference type="SUPFAM" id="SSF57196">
    <property type="entry name" value="EGF/Laminin"/>
    <property type="match status" value="1"/>
</dbReference>
<dbReference type="GO" id="GO:0005509">
    <property type="term" value="F:calcium ion binding"/>
    <property type="evidence" value="ECO:0007669"/>
    <property type="project" value="InterPro"/>
</dbReference>
<dbReference type="FunFam" id="2.10.25.10:FF:000327">
    <property type="entry name" value="neurogenic locus notch homolog protein 4"/>
    <property type="match status" value="1"/>
</dbReference>
<dbReference type="PROSITE" id="PS01187">
    <property type="entry name" value="EGF_CA"/>
    <property type="match status" value="1"/>
</dbReference>
<accession>A0A077Z8B6</accession>
<protein>
    <submittedName>
        <fullName evidence="9">Neurogenic locus notch protein</fullName>
    </submittedName>
</protein>
<dbReference type="InterPro" id="IPR001881">
    <property type="entry name" value="EGF-like_Ca-bd_dom"/>
</dbReference>
<evidence type="ECO:0000259" key="8">
    <source>
        <dbReference type="PROSITE" id="PS50026"/>
    </source>
</evidence>
<sequence>MFKLWALCILTILEFVSAAVLNHTNASARDVLQLLETLNEKSGSIHPPCSLAIMHIQDTKEFSVQRACLDSWPIGRPVGWKIPIDYSTYQFTFLAEYLHRKALRVKGIKDNFSQPQWCRPQEIEKAEEYQLPTVVNGIVIHCMNISRSKNQVSIAYQDHMMPNISTLTHTIKVDEIVSPKDGALFQNVTMLKFILRNRMKENMDKIYMAHSPISGIFYIDKVGKSIFEEAQETGYRVVLCEHEEVKKFCEKFGSHSNECSEKMYGQEMSYRYLDCHANSTIASGSDERLCNITGECSNPESAYTFNCTPGFTGRNCSEDVDECQYCRNKIMLSSSGKGGFKCECIPGYTGKDCTEDAIFRLKSTSYSLDIDECQSTPCMNGGTCHNKKAYYECTCFPKFTGRNCEMGKSVGKKSLI</sequence>
<feature type="signal peptide" evidence="7">
    <location>
        <begin position="1"/>
        <end position="18"/>
    </location>
</feature>
<evidence type="ECO:0000256" key="7">
    <source>
        <dbReference type="SAM" id="SignalP"/>
    </source>
</evidence>
<evidence type="ECO:0000256" key="2">
    <source>
        <dbReference type="ARBA" id="ARBA00022729"/>
    </source>
</evidence>
<dbReference type="SMART" id="SM00181">
    <property type="entry name" value="EGF"/>
    <property type="match status" value="3"/>
</dbReference>
<feature type="chain" id="PRO_5001728501" evidence="7">
    <location>
        <begin position="19"/>
        <end position="416"/>
    </location>
</feature>
<reference evidence="9" key="1">
    <citation type="submission" date="2014-01" db="EMBL/GenBank/DDBJ databases">
        <authorList>
            <person name="Aslett M."/>
        </authorList>
    </citation>
    <scope>NUCLEOTIDE SEQUENCE</scope>
</reference>
<dbReference type="GO" id="GO:0016020">
    <property type="term" value="C:membrane"/>
    <property type="evidence" value="ECO:0007669"/>
    <property type="project" value="UniProtKB-SubCell"/>
</dbReference>
<dbReference type="Gene3D" id="2.10.25.10">
    <property type="entry name" value="Laminin"/>
    <property type="match status" value="3"/>
</dbReference>
<evidence type="ECO:0000256" key="4">
    <source>
        <dbReference type="ARBA" id="ARBA00023157"/>
    </source>
</evidence>
<keyword evidence="1 6" id="KW-0245">EGF-like domain</keyword>
<keyword evidence="3" id="KW-0677">Repeat</keyword>
<keyword evidence="10" id="KW-1185">Reference proteome</keyword>
<dbReference type="InterPro" id="IPR051022">
    <property type="entry name" value="Notch_Cell-Fate_Det"/>
</dbReference>
<dbReference type="InterPro" id="IPR018097">
    <property type="entry name" value="EGF_Ca-bd_CS"/>
</dbReference>
<dbReference type="SMART" id="SM00179">
    <property type="entry name" value="EGF_CA"/>
    <property type="match status" value="3"/>
</dbReference>
<feature type="disulfide bond" evidence="6">
    <location>
        <begin position="395"/>
        <end position="404"/>
    </location>
</feature>
<dbReference type="STRING" id="36087.A0A077Z8B6"/>
<dbReference type="PANTHER" id="PTHR24049">
    <property type="entry name" value="CRUMBS FAMILY MEMBER"/>
    <property type="match status" value="1"/>
</dbReference>
<comment type="caution">
    <text evidence="6">Lacks conserved residue(s) required for the propagation of feature annotation.</text>
</comment>
<dbReference type="EMBL" id="HG806001">
    <property type="protein sequence ID" value="CDW56009.1"/>
    <property type="molecule type" value="Genomic_DNA"/>
</dbReference>
<name>A0A077Z8B6_TRITR</name>
<feature type="domain" description="EGF-like" evidence="8">
    <location>
        <begin position="319"/>
        <end position="354"/>
    </location>
</feature>
<evidence type="ECO:0000256" key="6">
    <source>
        <dbReference type="PROSITE-ProRule" id="PRU00076"/>
    </source>
</evidence>
<evidence type="ECO:0000313" key="10">
    <source>
        <dbReference type="Proteomes" id="UP000030665"/>
    </source>
</evidence>
<dbReference type="Proteomes" id="UP000030665">
    <property type="component" value="Unassembled WGS sequence"/>
</dbReference>
<gene>
    <name evidence="9" type="ORF">TTRE_0000428301</name>
</gene>
<dbReference type="PROSITE" id="PS00022">
    <property type="entry name" value="EGF_1"/>
    <property type="match status" value="2"/>
</dbReference>
<dbReference type="PROSITE" id="PS01186">
    <property type="entry name" value="EGF_2"/>
    <property type="match status" value="1"/>
</dbReference>
<keyword evidence="2 7" id="KW-0732">Signal</keyword>
<dbReference type="PRINTS" id="PR00010">
    <property type="entry name" value="EGFBLOOD"/>
</dbReference>
<dbReference type="InterPro" id="IPR000152">
    <property type="entry name" value="EGF-type_Asp/Asn_hydroxyl_site"/>
</dbReference>